<protein>
    <submittedName>
        <fullName evidence="1">Uncharacterized protein</fullName>
    </submittedName>
</protein>
<organism evidence="1 2">
    <name type="scientific">Hymenoscyphus fraxineus</name>
    <dbReference type="NCBI Taxonomy" id="746836"/>
    <lineage>
        <taxon>Eukaryota</taxon>
        <taxon>Fungi</taxon>
        <taxon>Dikarya</taxon>
        <taxon>Ascomycota</taxon>
        <taxon>Pezizomycotina</taxon>
        <taxon>Leotiomycetes</taxon>
        <taxon>Helotiales</taxon>
        <taxon>Helotiaceae</taxon>
        <taxon>Hymenoscyphus</taxon>
    </lineage>
</organism>
<dbReference type="Proteomes" id="UP000696280">
    <property type="component" value="Unassembled WGS sequence"/>
</dbReference>
<evidence type="ECO:0000313" key="2">
    <source>
        <dbReference type="Proteomes" id="UP000696280"/>
    </source>
</evidence>
<proteinExistence type="predicted"/>
<dbReference type="AlphaFoldDB" id="A0A9N9KQ30"/>
<gene>
    <name evidence="1" type="ORF">HYFRA_00008046</name>
</gene>
<evidence type="ECO:0000313" key="1">
    <source>
        <dbReference type="EMBL" id="CAG8951296.1"/>
    </source>
</evidence>
<sequence length="91" mass="9796">MRSLDRRRSCLSLRGIGDGEVGSSWVVCVCAGEELSRQPSLAPSLVLPQIQITIHGIMENKVHCKRLNLRSRNAGIEDATAILVVDVDAGG</sequence>
<accession>A0A9N9KQ30</accession>
<comment type="caution">
    <text evidence="1">The sequence shown here is derived from an EMBL/GenBank/DDBJ whole genome shotgun (WGS) entry which is preliminary data.</text>
</comment>
<keyword evidence="2" id="KW-1185">Reference proteome</keyword>
<reference evidence="1" key="1">
    <citation type="submission" date="2021-07" db="EMBL/GenBank/DDBJ databases">
        <authorList>
            <person name="Durling M."/>
        </authorList>
    </citation>
    <scope>NUCLEOTIDE SEQUENCE</scope>
</reference>
<dbReference type="EMBL" id="CAJVRL010000041">
    <property type="protein sequence ID" value="CAG8951296.1"/>
    <property type="molecule type" value="Genomic_DNA"/>
</dbReference>
<name>A0A9N9KQ30_9HELO</name>